<dbReference type="CDD" id="cd11386">
    <property type="entry name" value="MCP_signal"/>
    <property type="match status" value="1"/>
</dbReference>
<dbReference type="InterPro" id="IPR051310">
    <property type="entry name" value="MCP_chemotaxis"/>
</dbReference>
<dbReference type="Pfam" id="PF00672">
    <property type="entry name" value="HAMP"/>
    <property type="match status" value="1"/>
</dbReference>
<reference evidence="7 8" key="1">
    <citation type="submission" date="2021-05" db="EMBL/GenBank/DDBJ databases">
        <title>Isolation, identification, and the growth promoting effects of Pantoea dispersa strain YSD J2 from the aboveground leaves of Cyperus esculentus L.Var. Sativus.</title>
        <authorList>
            <person name="Wang S."/>
            <person name="Tang X.M."/>
            <person name="Huang Y.N."/>
        </authorList>
    </citation>
    <scope>NUCLEOTIDE SEQUENCE [LARGE SCALE GENOMIC DNA]</scope>
    <source>
        <strain evidence="8">YSD YN2</strain>
    </source>
</reference>
<dbReference type="SUPFAM" id="SSF58104">
    <property type="entry name" value="Methyl-accepting chemotaxis protein (MCP) signaling domain"/>
    <property type="match status" value="1"/>
</dbReference>
<dbReference type="SMART" id="SM00283">
    <property type="entry name" value="MA"/>
    <property type="match status" value="1"/>
</dbReference>
<dbReference type="PANTHER" id="PTHR43531:SF5">
    <property type="entry name" value="METHYL-ACCEPTING CHEMOTAXIS PROTEIN III"/>
    <property type="match status" value="1"/>
</dbReference>
<evidence type="ECO:0000313" key="7">
    <source>
        <dbReference type="EMBL" id="UYU33729.1"/>
    </source>
</evidence>
<feature type="region of interest" description="Disordered" evidence="3">
    <location>
        <begin position="611"/>
        <end position="642"/>
    </location>
</feature>
<keyword evidence="8" id="KW-1185">Reference proteome</keyword>
<dbReference type="InterPro" id="IPR004089">
    <property type="entry name" value="MCPsignal_dom"/>
</dbReference>
<dbReference type="CDD" id="cd06225">
    <property type="entry name" value="HAMP"/>
    <property type="match status" value="1"/>
</dbReference>
<evidence type="ECO:0000259" key="5">
    <source>
        <dbReference type="PROSITE" id="PS50111"/>
    </source>
</evidence>
<sequence>MSGLLARLRNVRIAKKLSVGFGLVLLLVAIATVLSMARFKEIRDIYQKTNLIYNINIEVFQAKINRLKYFYGDDKAGDIMARYVTHASDLTDEAKALSWSAREAAILNDLSGHLNSFQTSTGAMKAATDKLNGIRTDIDALAAQDDTARFSALIRTPLMDSELAYQLYELLFAIGNVRDYAFALRYSVSDAAQQALDERYRATASRYEALNSQLPPELQTPLQGLWNDTTRVRTLSNDYFAAFTALKGAEDQVKVAGDKSSASLKAIIGLVKTYNDELAYGSANITLIIGAIAILIGILVSVYITRQITRPVLHNLALAERIAGGDLSSRIEVDRDDELGKLTAAMSKMNDRLRGMIGDVRTSVSSVSRAATTIATGNSDLSSRTEQQAAAVVQTAASMEQLTATVKNNADNARHASKISAEASSTASEGGVVVRDVVRTMGDISASSKKIADITAVINSIAFQTNILALNAAVEAARAGEQGRGFAVVASEVRSLSQRSSQAAKDIEQLISESVSRIQTGSDLVARAGETMEQVVSAVTRVNDIMDEISSASEEQSRGIEQIARAVGELDTTTQQNASLVMASSSSATSLEEQASLLERLVANFHLDDKPQTTSRQLAERAPAKPAVTTRQATDEASWTTF</sequence>
<dbReference type="RefSeq" id="WP_264386124.1">
    <property type="nucleotide sequence ID" value="NZ_CP074352.1"/>
</dbReference>
<comment type="similarity">
    <text evidence="1">Belongs to the methyl-accepting chemotaxis (MCP) protein family.</text>
</comment>
<keyword evidence="2" id="KW-0807">Transducer</keyword>
<dbReference type="Proteomes" id="UP001156318">
    <property type="component" value="Chromosome"/>
</dbReference>
<keyword evidence="4" id="KW-1133">Transmembrane helix</keyword>
<dbReference type="InterPro" id="IPR004091">
    <property type="entry name" value="Chemotax_Me-accpt_rcpt_Me-site"/>
</dbReference>
<evidence type="ECO:0000256" key="1">
    <source>
        <dbReference type="ARBA" id="ARBA00029447"/>
    </source>
</evidence>
<evidence type="ECO:0000313" key="8">
    <source>
        <dbReference type="Proteomes" id="UP001156318"/>
    </source>
</evidence>
<proteinExistence type="inferred from homology"/>
<feature type="domain" description="Methyl-accepting transducer" evidence="5">
    <location>
        <begin position="363"/>
        <end position="592"/>
    </location>
</feature>
<dbReference type="SMART" id="SM01358">
    <property type="entry name" value="HBM"/>
    <property type="match status" value="1"/>
</dbReference>
<dbReference type="InterPro" id="IPR003660">
    <property type="entry name" value="HAMP_dom"/>
</dbReference>
<dbReference type="Gene3D" id="1.10.287.950">
    <property type="entry name" value="Methyl-accepting chemotaxis protein"/>
    <property type="match status" value="1"/>
</dbReference>
<feature type="domain" description="HAMP" evidence="6">
    <location>
        <begin position="306"/>
        <end position="358"/>
    </location>
</feature>
<feature type="transmembrane region" description="Helical" evidence="4">
    <location>
        <begin position="285"/>
        <end position="304"/>
    </location>
</feature>
<accession>A0ABY6JKZ5</accession>
<dbReference type="PANTHER" id="PTHR43531">
    <property type="entry name" value="PROTEIN ICFG"/>
    <property type="match status" value="1"/>
</dbReference>
<keyword evidence="4" id="KW-0472">Membrane</keyword>
<evidence type="ECO:0000256" key="3">
    <source>
        <dbReference type="SAM" id="MobiDB-lite"/>
    </source>
</evidence>
<evidence type="ECO:0000256" key="4">
    <source>
        <dbReference type="SAM" id="Phobius"/>
    </source>
</evidence>
<dbReference type="PROSITE" id="PS50885">
    <property type="entry name" value="HAMP"/>
    <property type="match status" value="1"/>
</dbReference>
<name>A0ABY6JKZ5_9ENTR</name>
<gene>
    <name evidence="7" type="ORF">KFZ77_09605</name>
</gene>
<dbReference type="PROSITE" id="PS50111">
    <property type="entry name" value="CHEMOTAXIS_TRANSDUC_2"/>
    <property type="match status" value="1"/>
</dbReference>
<feature type="compositionally biased region" description="Polar residues" evidence="3">
    <location>
        <begin position="629"/>
        <end position="642"/>
    </location>
</feature>
<evidence type="ECO:0000259" key="6">
    <source>
        <dbReference type="PROSITE" id="PS50885"/>
    </source>
</evidence>
<evidence type="ECO:0000256" key="2">
    <source>
        <dbReference type="PROSITE-ProRule" id="PRU00284"/>
    </source>
</evidence>
<dbReference type="Pfam" id="PF00015">
    <property type="entry name" value="MCPsignal"/>
    <property type="match status" value="1"/>
</dbReference>
<keyword evidence="4" id="KW-0812">Transmembrane</keyword>
<dbReference type="EMBL" id="CP074352">
    <property type="protein sequence ID" value="UYU33729.1"/>
    <property type="molecule type" value="Genomic_DNA"/>
</dbReference>
<dbReference type="PROSITE" id="PS00538">
    <property type="entry name" value="CHEMOTAXIS_TRANSDUC_1"/>
    <property type="match status" value="1"/>
</dbReference>
<organism evidence="7 8">
    <name type="scientific">Siccibacter colletis</name>
    <dbReference type="NCBI Taxonomy" id="1505757"/>
    <lineage>
        <taxon>Bacteria</taxon>
        <taxon>Pseudomonadati</taxon>
        <taxon>Pseudomonadota</taxon>
        <taxon>Gammaproteobacteria</taxon>
        <taxon>Enterobacterales</taxon>
        <taxon>Enterobacteriaceae</taxon>
        <taxon>Siccibacter</taxon>
    </lineage>
</organism>
<dbReference type="SMART" id="SM00304">
    <property type="entry name" value="HAMP"/>
    <property type="match status" value="1"/>
</dbReference>
<protein>
    <submittedName>
        <fullName evidence="7">HAMP domain-containing protein</fullName>
    </submittedName>
</protein>
<dbReference type="InterPro" id="IPR032255">
    <property type="entry name" value="HBM"/>
</dbReference>